<feature type="domain" description="Anthranilate synthase component I N-terminal" evidence="17">
    <location>
        <begin position="30"/>
        <end position="169"/>
    </location>
</feature>
<evidence type="ECO:0000256" key="4">
    <source>
        <dbReference type="ARBA" id="ARBA00011575"/>
    </source>
</evidence>
<comment type="catalytic activity">
    <reaction evidence="14 15">
        <text>chorismate + L-glutamine = anthranilate + pyruvate + L-glutamate + H(+)</text>
        <dbReference type="Rhea" id="RHEA:21732"/>
        <dbReference type="ChEBI" id="CHEBI:15361"/>
        <dbReference type="ChEBI" id="CHEBI:15378"/>
        <dbReference type="ChEBI" id="CHEBI:16567"/>
        <dbReference type="ChEBI" id="CHEBI:29748"/>
        <dbReference type="ChEBI" id="CHEBI:29985"/>
        <dbReference type="ChEBI" id="CHEBI:58359"/>
        <dbReference type="EC" id="4.1.3.27"/>
    </reaction>
</comment>
<keyword evidence="7 15" id="KW-0028">Amino-acid biosynthesis</keyword>
<comment type="similarity">
    <text evidence="3 15">Belongs to the anthranilate synthase component I family.</text>
</comment>
<dbReference type="InterPro" id="IPR015890">
    <property type="entry name" value="Chorismate_C"/>
</dbReference>
<evidence type="ECO:0000256" key="13">
    <source>
        <dbReference type="ARBA" id="ARBA00025634"/>
    </source>
</evidence>
<comment type="function">
    <text evidence="13 15">Part of a heterotetrameric complex that catalyzes the two-step biosynthesis of anthranilate, an intermediate in the biosynthesis of L-tryptophan. In the first step, the glutamine-binding beta subunit (TrpG) of anthranilate synthase (AS) provides the glutamine amidotransferase activity which generates ammonia as a substrate that, along with chorismate, is used in the second step, catalyzed by the large alpha subunit of AS (TrpE) to produce anthranilate. In the absence of TrpG, TrpE can synthesize anthranilate directly from chorismate and high concentrations of ammonia.</text>
</comment>
<evidence type="ECO:0000256" key="3">
    <source>
        <dbReference type="ARBA" id="ARBA00009562"/>
    </source>
</evidence>
<evidence type="ECO:0000256" key="1">
    <source>
        <dbReference type="ARBA" id="ARBA00001946"/>
    </source>
</evidence>
<keyword evidence="11 15" id="KW-0057">Aromatic amino acid biosynthesis</keyword>
<evidence type="ECO:0000256" key="7">
    <source>
        <dbReference type="ARBA" id="ARBA00022605"/>
    </source>
</evidence>
<protein>
    <recommendedName>
        <fullName evidence="6 15">Anthranilate synthase component 1</fullName>
        <ecNumber evidence="5 15">4.1.3.27</ecNumber>
    </recommendedName>
</protein>
<evidence type="ECO:0000313" key="18">
    <source>
        <dbReference type="EMBL" id="OOP54843.1"/>
    </source>
</evidence>
<accession>A0A1V4AP11</accession>
<dbReference type="Proteomes" id="UP000189681">
    <property type="component" value="Unassembled WGS sequence"/>
</dbReference>
<dbReference type="GO" id="GO:0000162">
    <property type="term" value="P:L-tryptophan biosynthetic process"/>
    <property type="evidence" value="ECO:0007669"/>
    <property type="project" value="UniProtKB-UniPathway"/>
</dbReference>
<evidence type="ECO:0000256" key="8">
    <source>
        <dbReference type="ARBA" id="ARBA00022723"/>
    </source>
</evidence>
<dbReference type="GO" id="GO:0004049">
    <property type="term" value="F:anthranilate synthase activity"/>
    <property type="evidence" value="ECO:0007669"/>
    <property type="project" value="UniProtKB-EC"/>
</dbReference>
<dbReference type="PRINTS" id="PR00095">
    <property type="entry name" value="ANTSNTHASEI"/>
</dbReference>
<dbReference type="Gene3D" id="3.60.120.10">
    <property type="entry name" value="Anthranilate synthase"/>
    <property type="match status" value="1"/>
</dbReference>
<evidence type="ECO:0000256" key="10">
    <source>
        <dbReference type="ARBA" id="ARBA00022842"/>
    </source>
</evidence>
<sequence length="503" mass="56798">MKRHYPEFERFKQFATQGNLVPVYRQLFADTLTPVSAFQKISDGGNAFLLESAAGGEKISRYSFLSADPFLEFTAFGNRIEITRRGKGKEVVHAQDPLAILRDEIKSFTPAQVDDLPQFFCCGVGYIGYDTIRYYEALPNIPRDDLSLPDIQIMFYDTMVIFDHITKTIKVVCTAKIDGNHLEHIYREAINKIDRIVEKLRTPVMSLSEDIMTEKETNISFSSNFVKHDFLKAVDHCKEYIRAGDVFQVVVSQRFKTQTDADPFTIYRVLRVINPSPYMFYLKMDRVKLVGSSPEVMVKVEGKKIVVRPIAGTRRRGRDDAEDTHFAQDLIADPKERAEHIMLLDLGRNDVGRVSRYGSVHIDEKMVIEKYSHVMHITSSVCGELAEGNNAFDSLKACLPAGTLSGAPKIRAMQIIDEIEPTKRGPYGGAVGYFDFFGNMNTCITIRTILLKGNDAYIQAGAGIVADSIPEREYEETENKAKGLLKAIEIAEKITQEQNDVRV</sequence>
<evidence type="ECO:0000256" key="9">
    <source>
        <dbReference type="ARBA" id="ARBA00022822"/>
    </source>
</evidence>
<keyword evidence="10 15" id="KW-0460">Magnesium</keyword>
<dbReference type="InterPro" id="IPR019999">
    <property type="entry name" value="Anth_synth_I-like"/>
</dbReference>
<dbReference type="SUPFAM" id="SSF56322">
    <property type="entry name" value="ADC synthase"/>
    <property type="match status" value="1"/>
</dbReference>
<feature type="domain" description="Chorismate-utilising enzyme C-terminal" evidence="16">
    <location>
        <begin position="227"/>
        <end position="480"/>
    </location>
</feature>
<dbReference type="STRING" id="1004156.AYP45_18195"/>
<evidence type="ECO:0000256" key="15">
    <source>
        <dbReference type="RuleBase" id="RU364045"/>
    </source>
</evidence>
<comment type="caution">
    <text evidence="18">The sequence shown here is derived from an EMBL/GenBank/DDBJ whole genome shotgun (WGS) entry which is preliminary data.</text>
</comment>
<dbReference type="NCBIfam" id="TIGR00564">
    <property type="entry name" value="trpE_most"/>
    <property type="match status" value="1"/>
</dbReference>
<comment type="cofactor">
    <cofactor evidence="1 15">
        <name>Mg(2+)</name>
        <dbReference type="ChEBI" id="CHEBI:18420"/>
    </cofactor>
</comment>
<evidence type="ECO:0000256" key="14">
    <source>
        <dbReference type="ARBA" id="ARBA00047683"/>
    </source>
</evidence>
<evidence type="ECO:0000259" key="16">
    <source>
        <dbReference type="Pfam" id="PF00425"/>
    </source>
</evidence>
<evidence type="ECO:0000256" key="6">
    <source>
        <dbReference type="ARBA" id="ARBA00020653"/>
    </source>
</evidence>
<evidence type="ECO:0000256" key="11">
    <source>
        <dbReference type="ARBA" id="ARBA00023141"/>
    </source>
</evidence>
<name>A0A1V4AP11_9BACT</name>
<dbReference type="Pfam" id="PF00425">
    <property type="entry name" value="Chorismate_bind"/>
    <property type="match status" value="1"/>
</dbReference>
<evidence type="ECO:0000259" key="17">
    <source>
        <dbReference type="Pfam" id="PF04715"/>
    </source>
</evidence>
<evidence type="ECO:0000256" key="12">
    <source>
        <dbReference type="ARBA" id="ARBA00023239"/>
    </source>
</evidence>
<dbReference type="PANTHER" id="PTHR11236">
    <property type="entry name" value="AMINOBENZOATE/ANTHRANILATE SYNTHASE"/>
    <property type="match status" value="1"/>
</dbReference>
<keyword evidence="12 15" id="KW-0456">Lyase</keyword>
<dbReference type="EMBL" id="AYTS01000209">
    <property type="protein sequence ID" value="OOP54843.1"/>
    <property type="molecule type" value="Genomic_DNA"/>
</dbReference>
<reference evidence="18 19" key="1">
    <citation type="journal article" date="2017" name="Water Res.">
        <title>Discovery and metagenomic analysis of an anammox bacterial enrichment related to Candidatus "Brocadia caroliniensis" in a full-scale glycerol-fed nitritation-denitritation separate centrate treatment process.</title>
        <authorList>
            <person name="Park H."/>
            <person name="Brotto A.C."/>
            <person name="van Loosdrecht M.C."/>
            <person name="Chandran K."/>
        </authorList>
    </citation>
    <scope>NUCLEOTIDE SEQUENCE [LARGE SCALE GENOMIC DNA]</scope>
    <source>
        <strain evidence="18">26THWARD</strain>
    </source>
</reference>
<keyword evidence="8 15" id="KW-0479">Metal-binding</keyword>
<comment type="pathway">
    <text evidence="2 15">Amino-acid biosynthesis; L-tryptophan biosynthesis; L-tryptophan from chorismate: step 1/5.</text>
</comment>
<proteinExistence type="inferred from homology"/>
<dbReference type="PANTHER" id="PTHR11236:SF48">
    <property type="entry name" value="ISOCHORISMATE SYNTHASE MENF"/>
    <property type="match status" value="1"/>
</dbReference>
<dbReference type="InterPro" id="IPR006805">
    <property type="entry name" value="Anth_synth_I_N"/>
</dbReference>
<evidence type="ECO:0000256" key="5">
    <source>
        <dbReference type="ARBA" id="ARBA00012266"/>
    </source>
</evidence>
<dbReference type="GO" id="GO:0046872">
    <property type="term" value="F:metal ion binding"/>
    <property type="evidence" value="ECO:0007669"/>
    <property type="project" value="UniProtKB-KW"/>
</dbReference>
<comment type="subunit">
    <text evidence="4 15">Heterotetramer consisting of two non-identical subunits: a beta subunit (TrpG) and a large alpha subunit (TrpE).</text>
</comment>
<keyword evidence="9 15" id="KW-0822">Tryptophan biosynthesis</keyword>
<dbReference type="InterPro" id="IPR005256">
    <property type="entry name" value="Anth_synth_I_PabB"/>
</dbReference>
<dbReference type="AlphaFoldDB" id="A0A1V4AP11"/>
<dbReference type="EC" id="4.1.3.27" evidence="5 15"/>
<dbReference type="UniPathway" id="UPA00035">
    <property type="reaction ID" value="UER00040"/>
</dbReference>
<evidence type="ECO:0000313" key="19">
    <source>
        <dbReference type="Proteomes" id="UP000189681"/>
    </source>
</evidence>
<evidence type="ECO:0000256" key="2">
    <source>
        <dbReference type="ARBA" id="ARBA00004873"/>
    </source>
</evidence>
<gene>
    <name evidence="15" type="primary">trpE</name>
    <name evidence="18" type="ORF">AYP45_18195</name>
</gene>
<dbReference type="Pfam" id="PF04715">
    <property type="entry name" value="Anth_synt_I_N"/>
    <property type="match status" value="1"/>
</dbReference>
<organism evidence="18 19">
    <name type="scientific">Candidatus Brocadia carolinensis</name>
    <dbReference type="NCBI Taxonomy" id="1004156"/>
    <lineage>
        <taxon>Bacteria</taxon>
        <taxon>Pseudomonadati</taxon>
        <taxon>Planctomycetota</taxon>
        <taxon>Candidatus Brocadiia</taxon>
        <taxon>Candidatus Brocadiales</taxon>
        <taxon>Candidatus Brocadiaceae</taxon>
        <taxon>Candidatus Brocadia</taxon>
    </lineage>
</organism>
<dbReference type="InterPro" id="IPR005801">
    <property type="entry name" value="ADC_synthase"/>
</dbReference>